<sequence>MRKTLVLIIALVLAAPAAAAIDDSWPLLVEAGDADCTLTVSGNGRFVLIAAKGLGAGDTARYQLRNGDMTPIDWTVRADASGRFARYYVPFRWGRRGGTVQVDVTSESCRLSASFPWERYTG</sequence>
<organism evidence="2 3">
    <name type="scientific">Novosphingobium ginsenosidimutans</name>
    <dbReference type="NCBI Taxonomy" id="1176536"/>
    <lineage>
        <taxon>Bacteria</taxon>
        <taxon>Pseudomonadati</taxon>
        <taxon>Pseudomonadota</taxon>
        <taxon>Alphaproteobacteria</taxon>
        <taxon>Sphingomonadales</taxon>
        <taxon>Sphingomonadaceae</taxon>
        <taxon>Novosphingobium</taxon>
    </lineage>
</organism>
<feature type="chain" id="PRO_5022790033" description="DUF2541 family protein" evidence="1">
    <location>
        <begin position="20"/>
        <end position="122"/>
    </location>
</feature>
<protein>
    <recommendedName>
        <fullName evidence="4">DUF2541 family protein</fullName>
    </recommendedName>
</protein>
<gene>
    <name evidence="2" type="ORF">FRF71_07125</name>
</gene>
<dbReference type="OrthoDB" id="7427550at2"/>
<reference evidence="2 3" key="1">
    <citation type="journal article" date="2013" name="J. Microbiol. Biotechnol.">
        <title>Novosphingobium ginsenosidimutans sp. nov., with the ability to convert ginsenoside.</title>
        <authorList>
            <person name="Kim J.K."/>
            <person name="He D."/>
            <person name="Liu Q.M."/>
            <person name="Park H.Y."/>
            <person name="Jung M.S."/>
            <person name="Yoon M.H."/>
            <person name="Kim S.C."/>
            <person name="Im W.T."/>
        </authorList>
    </citation>
    <scope>NUCLEOTIDE SEQUENCE [LARGE SCALE GENOMIC DNA]</scope>
    <source>
        <strain evidence="2 3">FW-6</strain>
    </source>
</reference>
<proteinExistence type="predicted"/>
<dbReference type="AlphaFoldDB" id="A0A5B8S5A8"/>
<feature type="signal peptide" evidence="1">
    <location>
        <begin position="1"/>
        <end position="19"/>
    </location>
</feature>
<dbReference type="EMBL" id="CP042345">
    <property type="protein sequence ID" value="QEA15927.1"/>
    <property type="molecule type" value="Genomic_DNA"/>
</dbReference>
<evidence type="ECO:0000256" key="1">
    <source>
        <dbReference type="SAM" id="SignalP"/>
    </source>
</evidence>
<dbReference type="RefSeq" id="WP_147089959.1">
    <property type="nucleotide sequence ID" value="NZ_BAABJD010000001.1"/>
</dbReference>
<name>A0A5B8S5A8_9SPHN</name>
<evidence type="ECO:0008006" key="4">
    <source>
        <dbReference type="Google" id="ProtNLM"/>
    </source>
</evidence>
<keyword evidence="1" id="KW-0732">Signal</keyword>
<dbReference type="Proteomes" id="UP000321172">
    <property type="component" value="Chromosome"/>
</dbReference>
<dbReference type="KEGG" id="ngf:FRF71_07125"/>
<accession>A0A5B8S5A8</accession>
<keyword evidence="3" id="KW-1185">Reference proteome</keyword>
<evidence type="ECO:0000313" key="3">
    <source>
        <dbReference type="Proteomes" id="UP000321172"/>
    </source>
</evidence>
<evidence type="ECO:0000313" key="2">
    <source>
        <dbReference type="EMBL" id="QEA15927.1"/>
    </source>
</evidence>